<gene>
    <name evidence="2" type="ORF">BGZ97_009675</name>
</gene>
<dbReference type="AlphaFoldDB" id="A0A9P6QP31"/>
<organism evidence="2 3">
    <name type="scientific">Linnemannia gamsii</name>
    <dbReference type="NCBI Taxonomy" id="64522"/>
    <lineage>
        <taxon>Eukaryota</taxon>
        <taxon>Fungi</taxon>
        <taxon>Fungi incertae sedis</taxon>
        <taxon>Mucoromycota</taxon>
        <taxon>Mortierellomycotina</taxon>
        <taxon>Mortierellomycetes</taxon>
        <taxon>Mortierellales</taxon>
        <taxon>Mortierellaceae</taxon>
        <taxon>Linnemannia</taxon>
    </lineage>
</organism>
<feature type="region of interest" description="Disordered" evidence="1">
    <location>
        <begin position="209"/>
        <end position="234"/>
    </location>
</feature>
<proteinExistence type="predicted"/>
<feature type="compositionally biased region" description="Low complexity" evidence="1">
    <location>
        <begin position="130"/>
        <end position="142"/>
    </location>
</feature>
<dbReference type="Proteomes" id="UP000823405">
    <property type="component" value="Unassembled WGS sequence"/>
</dbReference>
<dbReference type="OrthoDB" id="10523081at2759"/>
<sequence>MVADLGFDAGEQAEEVKEELKLAESNLRATNKTIAHTNTSIRNIKKAIDSPASSDAIKEAEGPGSGSGVLILSDSSDVSPMDAKMDVEADRSRILKDLRKTLHEYQLKRIPLAELVRRLRSNRYYWNKCSKSTPGPQQQSSTKPPPPSCPTWERNTEDYPQSTDMSELLSSLDDLHGIVASGCDYGLVTMSVTVAMLFSKVEQIISSFQSREPSTNTTPQGQQQHNSDGTHPAPAAISRQDMVQQLKLPRPHIITAECIRHLSGSAEYQRARLRHLQSATREDARNALAALSQGSIHRLSHPEDIERLQCYRRSQRRAARLFENSPRLVHSRRTLRLKKTRAIMTLLARERDYIKSH</sequence>
<evidence type="ECO:0000256" key="1">
    <source>
        <dbReference type="SAM" id="MobiDB-lite"/>
    </source>
</evidence>
<comment type="caution">
    <text evidence="2">The sequence shown here is derived from an EMBL/GenBank/DDBJ whole genome shotgun (WGS) entry which is preliminary data.</text>
</comment>
<protein>
    <submittedName>
        <fullName evidence="2">Uncharacterized protein</fullName>
    </submittedName>
</protein>
<name>A0A9P6QP31_9FUNG</name>
<reference evidence="2" key="1">
    <citation type="journal article" date="2020" name="Fungal Divers.">
        <title>Resolving the Mortierellaceae phylogeny through synthesis of multi-gene phylogenetics and phylogenomics.</title>
        <authorList>
            <person name="Vandepol N."/>
            <person name="Liber J."/>
            <person name="Desiro A."/>
            <person name="Na H."/>
            <person name="Kennedy M."/>
            <person name="Barry K."/>
            <person name="Grigoriev I.V."/>
            <person name="Miller A.N."/>
            <person name="O'Donnell K."/>
            <person name="Stajich J.E."/>
            <person name="Bonito G."/>
        </authorList>
    </citation>
    <scope>NUCLEOTIDE SEQUENCE</scope>
    <source>
        <strain evidence="2">NVP60</strain>
    </source>
</reference>
<feature type="non-terminal residue" evidence="2">
    <location>
        <position position="357"/>
    </location>
</feature>
<feature type="compositionally biased region" description="Polar residues" evidence="1">
    <location>
        <begin position="209"/>
        <end position="229"/>
    </location>
</feature>
<dbReference type="EMBL" id="JAAAIN010004716">
    <property type="protein sequence ID" value="KAG0278837.1"/>
    <property type="molecule type" value="Genomic_DNA"/>
</dbReference>
<feature type="region of interest" description="Disordered" evidence="1">
    <location>
        <begin position="129"/>
        <end position="164"/>
    </location>
</feature>
<keyword evidence="3" id="KW-1185">Reference proteome</keyword>
<evidence type="ECO:0000313" key="3">
    <source>
        <dbReference type="Proteomes" id="UP000823405"/>
    </source>
</evidence>
<evidence type="ECO:0000313" key="2">
    <source>
        <dbReference type="EMBL" id="KAG0278837.1"/>
    </source>
</evidence>
<accession>A0A9P6QP31</accession>